<proteinExistence type="predicted"/>
<dbReference type="RefSeq" id="XP_018694926.1">
    <property type="nucleotide sequence ID" value="XM_018835276.1"/>
</dbReference>
<organism evidence="1 2">
    <name type="scientific">Fonsecaea erecta</name>
    <dbReference type="NCBI Taxonomy" id="1367422"/>
    <lineage>
        <taxon>Eukaryota</taxon>
        <taxon>Fungi</taxon>
        <taxon>Dikarya</taxon>
        <taxon>Ascomycota</taxon>
        <taxon>Pezizomycotina</taxon>
        <taxon>Eurotiomycetes</taxon>
        <taxon>Chaetothyriomycetidae</taxon>
        <taxon>Chaetothyriales</taxon>
        <taxon>Herpotrichiellaceae</taxon>
        <taxon>Fonsecaea</taxon>
    </lineage>
</organism>
<sequence length="111" mass="13053">MPVHPDDVDRRNATFWVSYHRGGHPYRDQRRYMFQGLPNRNISRSAAAFARYGRRFLYIARTFDEYCSWRGDLPGPSGMPRGFSTGFPEPLGSSFPFREMMMEFVDEKVVF</sequence>
<gene>
    <name evidence="1" type="ORF">AYL99_03762</name>
</gene>
<dbReference type="GeneID" id="30007931"/>
<reference evidence="1 2" key="1">
    <citation type="submission" date="2016-04" db="EMBL/GenBank/DDBJ databases">
        <title>Draft genome of Fonsecaea erecta CBS 125763.</title>
        <authorList>
            <person name="Weiss V.A."/>
            <person name="Vicente V.A."/>
            <person name="Raittz R.T."/>
            <person name="Moreno L.F."/>
            <person name="De Souza E.M."/>
            <person name="Pedrosa F.O."/>
            <person name="Steffens M.B."/>
            <person name="Faoro H."/>
            <person name="Tadra-Sfeir M.Z."/>
            <person name="Najafzadeh M.J."/>
            <person name="Felipe M.S."/>
            <person name="Teixeira M."/>
            <person name="Sun J."/>
            <person name="Xi L."/>
            <person name="Gomes R."/>
            <person name="De Azevedo C.M."/>
            <person name="Salgado C.G."/>
            <person name="Da Silva M.B."/>
            <person name="Nascimento M.F."/>
            <person name="Queiroz-Telles F."/>
            <person name="Attili D.S."/>
            <person name="Gorbushina A."/>
        </authorList>
    </citation>
    <scope>NUCLEOTIDE SEQUENCE [LARGE SCALE GENOMIC DNA]</scope>
    <source>
        <strain evidence="1 2">CBS 125763</strain>
    </source>
</reference>
<accession>A0A178ZP25</accession>
<protein>
    <submittedName>
        <fullName evidence="1">Uncharacterized protein</fullName>
    </submittedName>
</protein>
<dbReference type="EMBL" id="LVYI01000003">
    <property type="protein sequence ID" value="OAP61559.1"/>
    <property type="molecule type" value="Genomic_DNA"/>
</dbReference>
<keyword evidence="2" id="KW-1185">Reference proteome</keyword>
<evidence type="ECO:0000313" key="1">
    <source>
        <dbReference type="EMBL" id="OAP61559.1"/>
    </source>
</evidence>
<dbReference type="AlphaFoldDB" id="A0A178ZP25"/>
<evidence type="ECO:0000313" key="2">
    <source>
        <dbReference type="Proteomes" id="UP000078343"/>
    </source>
</evidence>
<dbReference type="Proteomes" id="UP000078343">
    <property type="component" value="Unassembled WGS sequence"/>
</dbReference>
<name>A0A178ZP25_9EURO</name>
<comment type="caution">
    <text evidence="1">The sequence shown here is derived from an EMBL/GenBank/DDBJ whole genome shotgun (WGS) entry which is preliminary data.</text>
</comment>